<protein>
    <recommendedName>
        <fullName evidence="2">T9SS type A sorting domain-containing protein</fullName>
    </recommendedName>
</protein>
<evidence type="ECO:0008006" key="2">
    <source>
        <dbReference type="Google" id="ProtNLM"/>
    </source>
</evidence>
<organism evidence="1">
    <name type="scientific">uncultured Cytophagales bacterium</name>
    <dbReference type="NCBI Taxonomy" id="158755"/>
    <lineage>
        <taxon>Bacteria</taxon>
        <taxon>Pseudomonadati</taxon>
        <taxon>Bacteroidota</taxon>
        <taxon>Sphingobacteriia</taxon>
        <taxon>Sphingobacteriales</taxon>
        <taxon>environmental samples</taxon>
    </lineage>
</organism>
<dbReference type="InterPro" id="IPR052918">
    <property type="entry name" value="Motility_Chemotaxis_Reg"/>
</dbReference>
<dbReference type="NCBIfam" id="TIGR04183">
    <property type="entry name" value="Por_Secre_tail"/>
    <property type="match status" value="1"/>
</dbReference>
<reference evidence="1" key="1">
    <citation type="submission" date="2020-02" db="EMBL/GenBank/DDBJ databases">
        <authorList>
            <person name="Meier V. D."/>
        </authorList>
    </citation>
    <scope>NUCLEOTIDE SEQUENCE</scope>
    <source>
        <strain evidence="1">AVDCRST_MAG56</strain>
    </source>
</reference>
<evidence type="ECO:0000313" key="1">
    <source>
        <dbReference type="EMBL" id="CAA9220530.1"/>
    </source>
</evidence>
<dbReference type="PANTHER" id="PTHR35580:SF1">
    <property type="entry name" value="PHYTASE-LIKE DOMAIN-CONTAINING PROTEIN"/>
    <property type="match status" value="1"/>
</dbReference>
<dbReference type="InterPro" id="IPR026444">
    <property type="entry name" value="Secre_tail"/>
</dbReference>
<accession>A0A6J4HCD4</accession>
<dbReference type="PANTHER" id="PTHR35580">
    <property type="entry name" value="CELL SURFACE GLYCOPROTEIN (S-LAYER PROTEIN)-LIKE PROTEIN"/>
    <property type="match status" value="1"/>
</dbReference>
<dbReference type="InterPro" id="IPR010620">
    <property type="entry name" value="SBBP_repeat"/>
</dbReference>
<dbReference type="Pfam" id="PF06739">
    <property type="entry name" value="SBBP"/>
    <property type="match status" value="1"/>
</dbReference>
<gene>
    <name evidence="1" type="ORF">AVDCRST_MAG56-408</name>
</gene>
<proteinExistence type="predicted"/>
<sequence length="815" mass="84842">MKNHSTPPASPFAWMTRPVRPAHCGLLMLLLALLPATPGRAQSYAWSTKIGNSAYNSSVSADDSGNTYVTTNFSGTFTVGSYTFTSRGGLDICLIKYNAAGAVQWARRIGSTGNDYSGDVSVSVISDNVFVSGSFESTVVFGSYHGYDVSPLNSSGGSDIFVARYMASTGSLNWARRAGGTGDDDGNGIFVDGSDNVFVTGSFTGTLFYSGGLFIVPLFNSGLTDIFLAKFNSAGSTLWFRGLGGGGYDAGSAVAVDKYNGDIYLTGGVAPVSNLYVTDAVVAKYNSGGTLQWQRTAGTGGYIDRGHDVIVTASGAYVTGYFGSSVTFGSTTLTSAGSSDAFVVHYPYSGGGTAAWAKRFGGSGWDEGESIAQVGSYLYVGGIFGGTATFGHTTLNALGGASDRDMFVTSLYMDGSPAWTRRIGSTGYDYGRGSLASPRYSSTPYFTGSYGSPITLGSTTLSGSGNLLTKITPPVLPTVASFRLINANTDADLGAIAGFSEINYQVIGTNKINIRVTTNPGTVGSVRLNLDGVTKTENAAPYTWAGDAPKAGGGTDYYAFTPSLGGHRLEVTPYSGANGTGVKGPTQILFFTVTNKPAITSLTLYNAVTDASLGNLVNGQTIVYSNIGTNQINIRANTAPGTVGSVRFVLDWVTKTENAAPYTWAGDAPKTGGTNYYAFTPGVGYHHLVVTPYSGTGGTGTAGTPYEIYFYVQNGAGRLAAEATGPEATDQPFAVAPNPFADRTSLSFTATTDGPARLEVYSPTGTRVRLLFEGSVESGKKYAYAFDGTGLPPGVYVGRLTTGNGVAHRKLLLNR</sequence>
<name>A0A6J4HCD4_9SPHI</name>
<dbReference type="AlphaFoldDB" id="A0A6J4HCD4"/>
<dbReference type="EMBL" id="CADCTQ010000039">
    <property type="protein sequence ID" value="CAA9220530.1"/>
    <property type="molecule type" value="Genomic_DNA"/>
</dbReference>